<comment type="similarity">
    <text evidence="3">Belongs to the plant LTP family.</text>
</comment>
<evidence type="ECO:0000313" key="15">
    <source>
        <dbReference type="EMBL" id="KAF4361585.1"/>
    </source>
</evidence>
<evidence type="ECO:0000256" key="8">
    <source>
        <dbReference type="ARBA" id="ARBA00023121"/>
    </source>
</evidence>
<feature type="chain" id="PRO_5033914788" description="Bifunctional inhibitor/plant lipid transfer protein/seed storage helical domain-containing protein" evidence="12">
    <location>
        <begin position="25"/>
        <end position="182"/>
    </location>
</feature>
<dbReference type="PANTHER" id="PTHR33044">
    <property type="entry name" value="BIFUNCTIONAL INHIBITOR/LIPID-TRANSFER PROTEIN/SEED STORAGE 2S ALBUMIN SUPERFAMILY PROTEIN-RELATED"/>
    <property type="match status" value="1"/>
</dbReference>
<keyword evidence="17" id="KW-1185">Reference proteome</keyword>
<keyword evidence="9" id="KW-1015">Disulfide bond</keyword>
<keyword evidence="4" id="KW-0813">Transport</keyword>
<evidence type="ECO:0000313" key="16">
    <source>
        <dbReference type="Proteomes" id="UP000525078"/>
    </source>
</evidence>
<evidence type="ECO:0000256" key="5">
    <source>
        <dbReference type="ARBA" id="ARBA00022475"/>
    </source>
</evidence>
<dbReference type="GO" id="GO:0005886">
    <property type="term" value="C:plasma membrane"/>
    <property type="evidence" value="ECO:0007669"/>
    <property type="project" value="UniProtKB-SubCell"/>
</dbReference>
<dbReference type="Gene3D" id="1.10.110.10">
    <property type="entry name" value="Plant lipid-transfer and hydrophobic proteins"/>
    <property type="match status" value="1"/>
</dbReference>
<dbReference type="AlphaFoldDB" id="A0A7J6ET85"/>
<dbReference type="SUPFAM" id="SSF47699">
    <property type="entry name" value="Bifunctional inhibitor/lipid-transfer protein/seed storage 2S albumin"/>
    <property type="match status" value="1"/>
</dbReference>
<comment type="caution">
    <text evidence="15">The sequence shown here is derived from an EMBL/GenBank/DDBJ whole genome shotgun (WGS) entry which is preliminary data.</text>
</comment>
<dbReference type="OrthoDB" id="664243at2759"/>
<proteinExistence type="inferred from homology"/>
<reference evidence="16 17" key="1">
    <citation type="journal article" date="2020" name="bioRxiv">
        <title>Sequence and annotation of 42 cannabis genomes reveals extensive copy number variation in cannabinoid synthesis and pathogen resistance genes.</title>
        <authorList>
            <person name="Mckernan K.J."/>
            <person name="Helbert Y."/>
            <person name="Kane L.T."/>
            <person name="Ebling H."/>
            <person name="Zhang L."/>
            <person name="Liu B."/>
            <person name="Eaton Z."/>
            <person name="Mclaughlin S."/>
            <person name="Kingan S."/>
            <person name="Baybayan P."/>
            <person name="Concepcion G."/>
            <person name="Jordan M."/>
            <person name="Riva A."/>
            <person name="Barbazuk W."/>
            <person name="Harkins T."/>
        </authorList>
    </citation>
    <scope>NUCLEOTIDE SEQUENCE [LARGE SCALE GENOMIC DNA]</scope>
    <source>
        <strain evidence="16 17">cv. Jamaican Lion 4</strain>
        <strain evidence="14">Father</strain>
        <strain evidence="15">Mother</strain>
        <tissue evidence="15">Leaf</tissue>
    </source>
</reference>
<evidence type="ECO:0000313" key="17">
    <source>
        <dbReference type="Proteomes" id="UP000583929"/>
    </source>
</evidence>
<dbReference type="Proteomes" id="UP000583929">
    <property type="component" value="Unassembled WGS sequence"/>
</dbReference>
<comment type="subcellular location">
    <subcellularLocation>
        <location evidence="2">Cell membrane</location>
        <topology evidence="2">Lipid-anchor</topology>
        <topology evidence="2">GPI-anchor</topology>
    </subcellularLocation>
</comment>
<keyword evidence="6" id="KW-0472">Membrane</keyword>
<evidence type="ECO:0000313" key="14">
    <source>
        <dbReference type="EMBL" id="KAF4361136.1"/>
    </source>
</evidence>
<evidence type="ECO:0000259" key="13">
    <source>
        <dbReference type="Pfam" id="PF14368"/>
    </source>
</evidence>
<evidence type="ECO:0000256" key="6">
    <source>
        <dbReference type="ARBA" id="ARBA00022622"/>
    </source>
</evidence>
<dbReference type="CDD" id="cd00010">
    <property type="entry name" value="AAI_LTSS"/>
    <property type="match status" value="1"/>
</dbReference>
<evidence type="ECO:0000256" key="7">
    <source>
        <dbReference type="ARBA" id="ARBA00022729"/>
    </source>
</evidence>
<evidence type="ECO:0000256" key="4">
    <source>
        <dbReference type="ARBA" id="ARBA00022448"/>
    </source>
</evidence>
<keyword evidence="5" id="KW-1003">Cell membrane</keyword>
<dbReference type="InterPro" id="IPR036312">
    <property type="entry name" value="Bifun_inhib/LTP/seed_sf"/>
</dbReference>
<keyword evidence="8" id="KW-0446">Lipid-binding</keyword>
<keyword evidence="10" id="KW-0325">Glycoprotein</keyword>
<sequence>MCSFTFLILLFILNISLSPLTTFSQETTVAQCATRLLPLAPCASFVQGTASSPALSCCDNLNQLYAQQPKCLCMLLNETTLNSLPINTTLALQLPSLCHLKVDISICSGRNVTTSPPGSQMLTNTNSTSHVNSTIAASPMFQTVPTSPNSATGHGSNEGGSLKRATDFTMVMVAALIFSLAT</sequence>
<keyword evidence="11" id="KW-0449">Lipoprotein</keyword>
<dbReference type="GO" id="GO:0098552">
    <property type="term" value="C:side of membrane"/>
    <property type="evidence" value="ECO:0007669"/>
    <property type="project" value="UniProtKB-KW"/>
</dbReference>
<feature type="domain" description="Bifunctional inhibitor/plant lipid transfer protein/seed storage helical" evidence="13">
    <location>
        <begin position="25"/>
        <end position="107"/>
    </location>
</feature>
<dbReference type="GO" id="GO:0008289">
    <property type="term" value="F:lipid binding"/>
    <property type="evidence" value="ECO:0007669"/>
    <property type="project" value="UniProtKB-KW"/>
</dbReference>
<evidence type="ECO:0000256" key="1">
    <source>
        <dbReference type="ARBA" id="ARBA00003211"/>
    </source>
</evidence>
<comment type="function">
    <text evidence="1">Plant non-specific lipid-transfer proteins transfer phospholipids as well as galactolipids across membranes. May play a role in wax or cutin deposition in the cell walls of expanding epidermal cells and certain secretory tissues.</text>
</comment>
<accession>A0A7J6ET85</accession>
<evidence type="ECO:0000256" key="10">
    <source>
        <dbReference type="ARBA" id="ARBA00023180"/>
    </source>
</evidence>
<keyword evidence="7 12" id="KW-0732">Signal</keyword>
<evidence type="ECO:0000256" key="11">
    <source>
        <dbReference type="ARBA" id="ARBA00023288"/>
    </source>
</evidence>
<name>A0A7J6ET85_CANSA</name>
<evidence type="ECO:0000256" key="2">
    <source>
        <dbReference type="ARBA" id="ARBA00004609"/>
    </source>
</evidence>
<dbReference type="InterPro" id="IPR043325">
    <property type="entry name" value="LTSS"/>
</dbReference>
<feature type="signal peptide" evidence="12">
    <location>
        <begin position="1"/>
        <end position="24"/>
    </location>
</feature>
<protein>
    <recommendedName>
        <fullName evidence="13">Bifunctional inhibitor/plant lipid transfer protein/seed storage helical domain-containing protein</fullName>
    </recommendedName>
</protein>
<evidence type="ECO:0000256" key="12">
    <source>
        <dbReference type="SAM" id="SignalP"/>
    </source>
</evidence>
<gene>
    <name evidence="15" type="ORF">F8388_007601</name>
    <name evidence="14" type="ORF">G4B88_027676</name>
</gene>
<dbReference type="InterPro" id="IPR016140">
    <property type="entry name" value="Bifunc_inhib/LTP/seed_store"/>
</dbReference>
<evidence type="ECO:0000256" key="3">
    <source>
        <dbReference type="ARBA" id="ARBA00009748"/>
    </source>
</evidence>
<dbReference type="EMBL" id="JAATIP010000191">
    <property type="protein sequence ID" value="KAF4361585.1"/>
    <property type="molecule type" value="Genomic_DNA"/>
</dbReference>
<organism evidence="15 16">
    <name type="scientific">Cannabis sativa</name>
    <name type="common">Hemp</name>
    <name type="synonym">Marijuana</name>
    <dbReference type="NCBI Taxonomy" id="3483"/>
    <lineage>
        <taxon>Eukaryota</taxon>
        <taxon>Viridiplantae</taxon>
        <taxon>Streptophyta</taxon>
        <taxon>Embryophyta</taxon>
        <taxon>Tracheophyta</taxon>
        <taxon>Spermatophyta</taxon>
        <taxon>Magnoliopsida</taxon>
        <taxon>eudicotyledons</taxon>
        <taxon>Gunneridae</taxon>
        <taxon>Pentapetalae</taxon>
        <taxon>rosids</taxon>
        <taxon>fabids</taxon>
        <taxon>Rosales</taxon>
        <taxon>Cannabaceae</taxon>
        <taxon>Cannabis</taxon>
    </lineage>
</organism>
<keyword evidence="6" id="KW-0336">GPI-anchor</keyword>
<evidence type="ECO:0000256" key="9">
    <source>
        <dbReference type="ARBA" id="ARBA00023157"/>
    </source>
</evidence>
<dbReference type="EMBL" id="JAATIQ010000334">
    <property type="protein sequence ID" value="KAF4361136.1"/>
    <property type="molecule type" value="Genomic_DNA"/>
</dbReference>
<dbReference type="Proteomes" id="UP000525078">
    <property type="component" value="Unassembled WGS sequence"/>
</dbReference>
<dbReference type="Pfam" id="PF14368">
    <property type="entry name" value="LTP_2"/>
    <property type="match status" value="1"/>
</dbReference>